<dbReference type="OrthoDB" id="6367594at2759"/>
<feature type="compositionally biased region" description="Basic and acidic residues" evidence="1">
    <location>
        <begin position="262"/>
        <end position="277"/>
    </location>
</feature>
<feature type="compositionally biased region" description="Basic and acidic residues" evidence="1">
    <location>
        <begin position="243"/>
        <end position="253"/>
    </location>
</feature>
<feature type="region of interest" description="Disordered" evidence="1">
    <location>
        <begin position="113"/>
        <end position="138"/>
    </location>
</feature>
<gene>
    <name evidence="2" type="ORF">DGAL_LOCUS9849</name>
</gene>
<feature type="region of interest" description="Disordered" evidence="1">
    <location>
        <begin position="1"/>
        <end position="89"/>
    </location>
</feature>
<feature type="compositionally biased region" description="Basic and acidic residues" evidence="1">
    <location>
        <begin position="113"/>
        <end position="134"/>
    </location>
</feature>
<feature type="compositionally biased region" description="Basic and acidic residues" evidence="1">
    <location>
        <begin position="185"/>
        <end position="197"/>
    </location>
</feature>
<feature type="compositionally biased region" description="Basic and acidic residues" evidence="1">
    <location>
        <begin position="32"/>
        <end position="53"/>
    </location>
</feature>
<comment type="caution">
    <text evidence="2">The sequence shown here is derived from an EMBL/GenBank/DDBJ whole genome shotgun (WGS) entry which is preliminary data.</text>
</comment>
<name>A0A8J2RUQ5_9CRUS</name>
<protein>
    <submittedName>
        <fullName evidence="2">Uncharacterized protein</fullName>
    </submittedName>
</protein>
<accession>A0A8J2RUQ5</accession>
<reference evidence="2" key="1">
    <citation type="submission" date="2021-11" db="EMBL/GenBank/DDBJ databases">
        <authorList>
            <person name="Schell T."/>
        </authorList>
    </citation>
    <scope>NUCLEOTIDE SEQUENCE</scope>
    <source>
        <strain evidence="2">M5</strain>
    </source>
</reference>
<feature type="region of interest" description="Disordered" evidence="1">
    <location>
        <begin position="185"/>
        <end position="277"/>
    </location>
</feature>
<sequence length="307" mass="34339">MTHQDQVQRRSSRINKTTGSDIETSVDTLIPIREEKNEDRSNPSEDKEKHILVELEEEVEIIDKNSEVEVERSNKAEGNDKSNGESKVVVLSSKEIQDKVITKKSPVKISKISKVDDTKTEDIDKAEANDKSNADSEVVAVSSKIVKTEDTDIVEIKLEIVKMDEVDNSSVKSEIAVEIIEACKDNSHSSEEVHQEKFFTPVSTPTNLSETEDPSKQPEKMDCTPSEDQKSLTTDTEVASPKSHVEQQQEENKSSPSPLKETNLKADSPVKTDVDKPRMLFGVPANLITVNSTLMMKKRDKKGKKEF</sequence>
<feature type="compositionally biased region" description="Basic and acidic residues" evidence="1">
    <location>
        <begin position="61"/>
        <end position="84"/>
    </location>
</feature>
<organism evidence="2 3">
    <name type="scientific">Daphnia galeata</name>
    <dbReference type="NCBI Taxonomy" id="27404"/>
    <lineage>
        <taxon>Eukaryota</taxon>
        <taxon>Metazoa</taxon>
        <taxon>Ecdysozoa</taxon>
        <taxon>Arthropoda</taxon>
        <taxon>Crustacea</taxon>
        <taxon>Branchiopoda</taxon>
        <taxon>Diplostraca</taxon>
        <taxon>Cladocera</taxon>
        <taxon>Anomopoda</taxon>
        <taxon>Daphniidae</taxon>
        <taxon>Daphnia</taxon>
    </lineage>
</organism>
<dbReference type="Proteomes" id="UP000789390">
    <property type="component" value="Unassembled WGS sequence"/>
</dbReference>
<dbReference type="AlphaFoldDB" id="A0A8J2RUQ5"/>
<evidence type="ECO:0000256" key="1">
    <source>
        <dbReference type="SAM" id="MobiDB-lite"/>
    </source>
</evidence>
<proteinExistence type="predicted"/>
<keyword evidence="3" id="KW-1185">Reference proteome</keyword>
<evidence type="ECO:0000313" key="3">
    <source>
        <dbReference type="Proteomes" id="UP000789390"/>
    </source>
</evidence>
<dbReference type="EMBL" id="CAKKLH010000224">
    <property type="protein sequence ID" value="CAH0106692.1"/>
    <property type="molecule type" value="Genomic_DNA"/>
</dbReference>
<feature type="compositionally biased region" description="Polar residues" evidence="1">
    <location>
        <begin position="14"/>
        <end position="27"/>
    </location>
</feature>
<evidence type="ECO:0000313" key="2">
    <source>
        <dbReference type="EMBL" id="CAH0106692.1"/>
    </source>
</evidence>
<feature type="compositionally biased region" description="Basic and acidic residues" evidence="1">
    <location>
        <begin position="213"/>
        <end position="230"/>
    </location>
</feature>